<proteinExistence type="predicted"/>
<dbReference type="EMBL" id="UYYB01094476">
    <property type="protein sequence ID" value="VDM74426.1"/>
    <property type="molecule type" value="Genomic_DNA"/>
</dbReference>
<gene>
    <name evidence="2" type="ORF">SVUK_LOCUS9424</name>
</gene>
<feature type="region of interest" description="Disordered" evidence="1">
    <location>
        <begin position="52"/>
        <end position="78"/>
    </location>
</feature>
<dbReference type="AlphaFoldDB" id="A0A3P7IW21"/>
<name>A0A3P7IW21_STRVU</name>
<evidence type="ECO:0000256" key="1">
    <source>
        <dbReference type="SAM" id="MobiDB-lite"/>
    </source>
</evidence>
<evidence type="ECO:0000313" key="3">
    <source>
        <dbReference type="Proteomes" id="UP000270094"/>
    </source>
</evidence>
<feature type="compositionally biased region" description="Polar residues" evidence="1">
    <location>
        <begin position="54"/>
        <end position="69"/>
    </location>
</feature>
<organism evidence="2 3">
    <name type="scientific">Strongylus vulgaris</name>
    <name type="common">Blood worm</name>
    <dbReference type="NCBI Taxonomy" id="40348"/>
    <lineage>
        <taxon>Eukaryota</taxon>
        <taxon>Metazoa</taxon>
        <taxon>Ecdysozoa</taxon>
        <taxon>Nematoda</taxon>
        <taxon>Chromadorea</taxon>
        <taxon>Rhabditida</taxon>
        <taxon>Rhabditina</taxon>
        <taxon>Rhabditomorpha</taxon>
        <taxon>Strongyloidea</taxon>
        <taxon>Strongylidae</taxon>
        <taxon>Strongylus</taxon>
    </lineage>
</organism>
<protein>
    <submittedName>
        <fullName evidence="2">Uncharacterized protein</fullName>
    </submittedName>
</protein>
<dbReference type="Proteomes" id="UP000270094">
    <property type="component" value="Unassembled WGS sequence"/>
</dbReference>
<evidence type="ECO:0000313" key="2">
    <source>
        <dbReference type="EMBL" id="VDM74426.1"/>
    </source>
</evidence>
<accession>A0A3P7IW21</accession>
<sequence length="93" mass="11036">MRSMSRLRDPVDYVSNAKHRWTGHIMRRTEDRWTLRTLKWIPRKAKRSREINDQLVTNNGSASRTSPPQFNIKIDDASERQNGWKQCCGLHDK</sequence>
<dbReference type="OrthoDB" id="5866020at2759"/>
<keyword evidence="3" id="KW-1185">Reference proteome</keyword>
<reference evidence="2 3" key="1">
    <citation type="submission" date="2018-11" db="EMBL/GenBank/DDBJ databases">
        <authorList>
            <consortium name="Pathogen Informatics"/>
        </authorList>
    </citation>
    <scope>NUCLEOTIDE SEQUENCE [LARGE SCALE GENOMIC DNA]</scope>
</reference>